<name>M7XUX9_9BACT</name>
<feature type="chain" id="PRO_5004088159" description="Outer membrane protein beta-barrel domain-containing protein" evidence="1">
    <location>
        <begin position="21"/>
        <end position="183"/>
    </location>
</feature>
<dbReference type="OrthoDB" id="839410at2"/>
<dbReference type="EMBL" id="AMZY02000014">
    <property type="protein sequence ID" value="EMS32292.1"/>
    <property type="molecule type" value="Genomic_DNA"/>
</dbReference>
<gene>
    <name evidence="2" type="ORF">C943_01555</name>
</gene>
<keyword evidence="3" id="KW-1185">Reference proteome</keyword>
<evidence type="ECO:0000256" key="1">
    <source>
        <dbReference type="SAM" id="SignalP"/>
    </source>
</evidence>
<dbReference type="AlphaFoldDB" id="M7XUX9"/>
<dbReference type="STRING" id="1239962.C943_01555"/>
<protein>
    <recommendedName>
        <fullName evidence="4">Outer membrane protein beta-barrel domain-containing protein</fullName>
    </recommendedName>
</protein>
<sequence length="183" mass="19796">MRKFLLIALIVCSVPFLSKGQNLGSTKGNVALGVGIGLPYGGFGGKFSFNPANQLALFAGFGYNLVGLGTNFGAQYIFPSKKKTEFFLTGMYGYNAVIKIQGAQNLDDSFRGVTGGLGIRVNSAGYQGAFWDFGLLVPARSQEYKDSFDDIKNNPNITDLTEPWPVQLFVGFNFPLSGRKPQP</sequence>
<feature type="signal peptide" evidence="1">
    <location>
        <begin position="1"/>
        <end position="20"/>
    </location>
</feature>
<accession>M7XUX9</accession>
<dbReference type="InParanoid" id="M7XUX9"/>
<organism evidence="2 3">
    <name type="scientific">Mariniradius saccharolyticus AK6</name>
    <dbReference type="NCBI Taxonomy" id="1239962"/>
    <lineage>
        <taxon>Bacteria</taxon>
        <taxon>Pseudomonadati</taxon>
        <taxon>Bacteroidota</taxon>
        <taxon>Cytophagia</taxon>
        <taxon>Cytophagales</taxon>
        <taxon>Cyclobacteriaceae</taxon>
        <taxon>Mariniradius</taxon>
    </lineage>
</organism>
<keyword evidence="1" id="KW-0732">Signal</keyword>
<dbReference type="RefSeq" id="WP_008629530.1">
    <property type="nucleotide sequence ID" value="NZ_AMZY02000014.1"/>
</dbReference>
<evidence type="ECO:0000313" key="2">
    <source>
        <dbReference type="EMBL" id="EMS32292.1"/>
    </source>
</evidence>
<dbReference type="eggNOG" id="ENOG502ZGBQ">
    <property type="taxonomic scope" value="Bacteria"/>
</dbReference>
<evidence type="ECO:0000313" key="3">
    <source>
        <dbReference type="Proteomes" id="UP000010953"/>
    </source>
</evidence>
<comment type="caution">
    <text evidence="2">The sequence shown here is derived from an EMBL/GenBank/DDBJ whole genome shotgun (WGS) entry which is preliminary data.</text>
</comment>
<reference evidence="2" key="1">
    <citation type="submission" date="2013-01" db="EMBL/GenBank/DDBJ databases">
        <title>Genome assembly of Mariniradius saccharolyticus AK6.</title>
        <authorList>
            <person name="Vaidya B."/>
            <person name="Khatri I."/>
            <person name="Tanuku N.R.S."/>
            <person name="Subramanian S."/>
            <person name="Pinnaka A."/>
        </authorList>
    </citation>
    <scope>NUCLEOTIDE SEQUENCE [LARGE SCALE GENOMIC DNA]</scope>
    <source>
        <strain evidence="2">AK6</strain>
    </source>
</reference>
<dbReference type="Proteomes" id="UP000010953">
    <property type="component" value="Unassembled WGS sequence"/>
</dbReference>
<evidence type="ECO:0008006" key="4">
    <source>
        <dbReference type="Google" id="ProtNLM"/>
    </source>
</evidence>
<proteinExistence type="predicted"/>